<dbReference type="NCBIfam" id="NF033539">
    <property type="entry name" value="transpos_IS1380"/>
    <property type="match status" value="1"/>
</dbReference>
<dbReference type="InterPro" id="IPR012337">
    <property type="entry name" value="RNaseH-like_sf"/>
</dbReference>
<dbReference type="InterPro" id="IPR025668">
    <property type="entry name" value="Tnp_DDE_dom"/>
</dbReference>
<dbReference type="OrthoDB" id="6627885at2"/>
<feature type="domain" description="Transposase DDE" evidence="1">
    <location>
        <begin position="8"/>
        <end position="436"/>
    </location>
</feature>
<comment type="caution">
    <text evidence="2">The sequence shown here is derived from an EMBL/GenBank/DDBJ whole genome shotgun (WGS) entry which is preliminary data.</text>
</comment>
<dbReference type="Proteomes" id="UP000321662">
    <property type="component" value="Unassembled WGS sequence"/>
</dbReference>
<evidence type="ECO:0000313" key="2">
    <source>
        <dbReference type="EMBL" id="GEK92222.1"/>
    </source>
</evidence>
<keyword evidence="3" id="KW-1185">Reference proteome</keyword>
<protein>
    <submittedName>
        <fullName evidence="2">IS1380 family transposase</fullName>
    </submittedName>
</protein>
<dbReference type="InterPro" id="IPR047960">
    <property type="entry name" value="Transpos_IS1380"/>
</dbReference>
<sequence length="439" mass="50739">MNSLQKKQVKFNSNMTISHTGGRLSSDSGLVLVKELMNTFGFSSLAEHLLHIKDNRAYFTHDNLAIFEQLIMQLIAGYSADSSANLLRQDPVFQIVLGNKHLASQSSISRFLDRFTEENMNQFQSLNQALIDKARLIRNDTELIIDIDSTHSDTYGRQEQTDYNAHYQTYGYHPLVAFDGLTGDFLKAELRSGNQYTSKGVKKFIDPLLDHYSKALPHTDILVRGDSGFATPEVYESCEANHSHYVIRLKNNRRLGLLAEQSILYGYNQNWEEREVQYFSLSYQAQSWSKPRRICIRSVREGGELLFNHTFIVTNLSENVSPKTIFSLYGKRGTMENYIKEAKAGFYFDKTDSPRFLENQVRMMISVLAYNLVNFLKTIGFEKVNQGMTIHSIRLKLLKVAGKLVQTGRRVYLKLSSYHVYQTEFYKIFERLRRSKQWI</sequence>
<name>A0A511AX62_9LACT</name>
<dbReference type="SUPFAM" id="SSF53098">
    <property type="entry name" value="Ribonuclease H-like"/>
    <property type="match status" value="1"/>
</dbReference>
<reference evidence="2 3" key="1">
    <citation type="submission" date="2019-07" db="EMBL/GenBank/DDBJ databases">
        <title>Whole genome shotgun sequence of Alkalibacterium kapii NBRC 103247.</title>
        <authorList>
            <person name="Hosoyama A."/>
            <person name="Uohara A."/>
            <person name="Ohji S."/>
            <person name="Ichikawa N."/>
        </authorList>
    </citation>
    <scope>NUCLEOTIDE SEQUENCE [LARGE SCALE GENOMIC DNA]</scope>
    <source>
        <strain evidence="2 3">NBRC 103247</strain>
    </source>
</reference>
<dbReference type="RefSeq" id="WP_146925026.1">
    <property type="nucleotide sequence ID" value="NZ_BJUY01000050.1"/>
</dbReference>
<evidence type="ECO:0000313" key="3">
    <source>
        <dbReference type="Proteomes" id="UP000321662"/>
    </source>
</evidence>
<dbReference type="Pfam" id="PF13701">
    <property type="entry name" value="DDE_Tnp_1_4"/>
    <property type="match status" value="1"/>
</dbReference>
<proteinExistence type="predicted"/>
<accession>A0A511AX62</accession>
<dbReference type="EMBL" id="BJUY01000050">
    <property type="protein sequence ID" value="GEK92222.1"/>
    <property type="molecule type" value="Genomic_DNA"/>
</dbReference>
<gene>
    <name evidence="2" type="ORF">AKA01nite_18440</name>
</gene>
<organism evidence="2 3">
    <name type="scientific">Alkalibacterium kapii</name>
    <dbReference type="NCBI Taxonomy" id="426704"/>
    <lineage>
        <taxon>Bacteria</taxon>
        <taxon>Bacillati</taxon>
        <taxon>Bacillota</taxon>
        <taxon>Bacilli</taxon>
        <taxon>Lactobacillales</taxon>
        <taxon>Carnobacteriaceae</taxon>
        <taxon>Alkalibacterium</taxon>
    </lineage>
</organism>
<dbReference type="AlphaFoldDB" id="A0A511AX62"/>
<evidence type="ECO:0000259" key="1">
    <source>
        <dbReference type="Pfam" id="PF13701"/>
    </source>
</evidence>